<evidence type="ECO:0000256" key="1">
    <source>
        <dbReference type="ARBA" id="ARBA00023157"/>
    </source>
</evidence>
<evidence type="ECO:0000313" key="6">
    <source>
        <dbReference type="Ensembl" id="ENSNMLP00000041537.1"/>
    </source>
</evidence>
<accession>A0A8C6UU99</accession>
<evidence type="ECO:0000256" key="2">
    <source>
        <dbReference type="ARBA" id="ARBA00023180"/>
    </source>
</evidence>
<dbReference type="InterPro" id="IPR001190">
    <property type="entry name" value="SRCR"/>
</dbReference>
<evidence type="ECO:0000256" key="3">
    <source>
        <dbReference type="PROSITE-ProRule" id="PRU00196"/>
    </source>
</evidence>
<keyword evidence="4" id="KW-1133">Transmembrane helix</keyword>
<dbReference type="InterPro" id="IPR036772">
    <property type="entry name" value="SRCR-like_dom_sf"/>
</dbReference>
<dbReference type="Proteomes" id="UP000694523">
    <property type="component" value="Unplaced"/>
</dbReference>
<dbReference type="AlphaFoldDB" id="A0A8C6UU99"/>
<feature type="transmembrane region" description="Helical" evidence="4">
    <location>
        <begin position="23"/>
        <end position="44"/>
    </location>
</feature>
<feature type="domain" description="SRCR" evidence="5">
    <location>
        <begin position="205"/>
        <end position="300"/>
    </location>
</feature>
<reference evidence="6" key="2">
    <citation type="submission" date="2025-09" db="UniProtKB">
        <authorList>
            <consortium name="Ensembl"/>
        </authorList>
    </citation>
    <scope>IDENTIFICATION</scope>
</reference>
<dbReference type="Gene3D" id="3.10.250.10">
    <property type="entry name" value="SRCR-like domain"/>
    <property type="match status" value="1"/>
</dbReference>
<dbReference type="SUPFAM" id="SSF56487">
    <property type="entry name" value="SRCR-like"/>
    <property type="match status" value="1"/>
</dbReference>
<dbReference type="GO" id="GO:0016020">
    <property type="term" value="C:membrane"/>
    <property type="evidence" value="ECO:0007669"/>
    <property type="project" value="InterPro"/>
</dbReference>
<proteinExistence type="predicted"/>
<evidence type="ECO:0000259" key="5">
    <source>
        <dbReference type="PROSITE" id="PS50287"/>
    </source>
</evidence>
<dbReference type="SMART" id="SM00202">
    <property type="entry name" value="SR"/>
    <property type="match status" value="1"/>
</dbReference>
<keyword evidence="7" id="KW-1185">Reference proteome</keyword>
<feature type="disulfide bond" evidence="3">
    <location>
        <begin position="269"/>
        <end position="279"/>
    </location>
</feature>
<sequence length="300" mass="33009">MNPSLDCGLIIYSLKRAPQRRPWCLTVIVVYLILQTPLNIFLLYKVFSLQSSVFHKSAPTSAAQSGGPGDIPAQVQNNSQETQIIRGQLWTLQHQVENLCGAEGQIQKLQTNVGLLNSSTLRLDSRIQAISLIPGRYVDMSLQSVGVMFCHTVALTFFVAGEKGDPGVVGPTGEQGNTSVSFDQKLTWVITTMLYSYSHMCPETVRLVPGPARGRVEVFYNGQWGTVCDDSFDTVDARVICKMLGYRSSLQTYPASPGTGKIWLDELQCRGTETDIFNCPHLAMGINDCNHNEDVGLQCV</sequence>
<keyword evidence="4" id="KW-0472">Membrane</keyword>
<dbReference type="Ensembl" id="ENSNMLT00000046165.1">
    <property type="protein sequence ID" value="ENSNMLP00000041537.1"/>
    <property type="gene ID" value="ENSNMLG00000025415.1"/>
</dbReference>
<dbReference type="PANTHER" id="PTHR48071:SF18">
    <property type="entry name" value="DELETED IN MALIGNANT BRAIN TUMORS 1 PROTEIN-RELATED"/>
    <property type="match status" value="1"/>
</dbReference>
<dbReference type="FunFam" id="3.10.250.10:FF:000011">
    <property type="entry name" value="Scavenger receptor class A member 5"/>
    <property type="match status" value="1"/>
</dbReference>
<dbReference type="PROSITE" id="PS00420">
    <property type="entry name" value="SRCR_1"/>
    <property type="match status" value="1"/>
</dbReference>
<keyword evidence="1 3" id="KW-1015">Disulfide bond</keyword>
<comment type="caution">
    <text evidence="3">Lacks conserved residue(s) required for the propagation of feature annotation.</text>
</comment>
<evidence type="ECO:0000313" key="7">
    <source>
        <dbReference type="Proteomes" id="UP000694523"/>
    </source>
</evidence>
<organism evidence="6 7">
    <name type="scientific">Neogobius melanostomus</name>
    <name type="common">round goby</name>
    <dbReference type="NCBI Taxonomy" id="47308"/>
    <lineage>
        <taxon>Eukaryota</taxon>
        <taxon>Metazoa</taxon>
        <taxon>Chordata</taxon>
        <taxon>Craniata</taxon>
        <taxon>Vertebrata</taxon>
        <taxon>Euteleostomi</taxon>
        <taxon>Actinopterygii</taxon>
        <taxon>Neopterygii</taxon>
        <taxon>Teleostei</taxon>
        <taxon>Neoteleostei</taxon>
        <taxon>Acanthomorphata</taxon>
        <taxon>Gobiaria</taxon>
        <taxon>Gobiiformes</taxon>
        <taxon>Gobioidei</taxon>
        <taxon>Gobiidae</taxon>
        <taxon>Benthophilinae</taxon>
        <taxon>Neogobiini</taxon>
        <taxon>Neogobius</taxon>
    </lineage>
</organism>
<protein>
    <recommendedName>
        <fullName evidence="5">SRCR domain-containing protein</fullName>
    </recommendedName>
</protein>
<evidence type="ECO:0000256" key="4">
    <source>
        <dbReference type="SAM" id="Phobius"/>
    </source>
</evidence>
<dbReference type="PRINTS" id="PR00258">
    <property type="entry name" value="SPERACTRCPTR"/>
</dbReference>
<dbReference type="PROSITE" id="PS50287">
    <property type="entry name" value="SRCR_2"/>
    <property type="match status" value="1"/>
</dbReference>
<keyword evidence="4" id="KW-0812">Transmembrane</keyword>
<dbReference type="PANTHER" id="PTHR48071">
    <property type="entry name" value="SRCR DOMAIN-CONTAINING PROTEIN"/>
    <property type="match status" value="1"/>
</dbReference>
<keyword evidence="2" id="KW-0325">Glycoprotein</keyword>
<reference evidence="6" key="1">
    <citation type="submission" date="2025-08" db="UniProtKB">
        <authorList>
            <consortium name="Ensembl"/>
        </authorList>
    </citation>
    <scope>IDENTIFICATION</scope>
</reference>
<dbReference type="Pfam" id="PF00530">
    <property type="entry name" value="SRCR"/>
    <property type="match status" value="1"/>
</dbReference>
<name>A0A8C6UU99_9GOBI</name>